<feature type="compositionally biased region" description="Basic and acidic residues" evidence="1">
    <location>
        <begin position="29"/>
        <end position="52"/>
    </location>
</feature>
<evidence type="ECO:0000256" key="1">
    <source>
        <dbReference type="SAM" id="MobiDB-lite"/>
    </source>
</evidence>
<feature type="region of interest" description="Disordered" evidence="1">
    <location>
        <begin position="564"/>
        <end position="597"/>
    </location>
</feature>
<feature type="compositionally biased region" description="Basic and acidic residues" evidence="1">
    <location>
        <begin position="564"/>
        <end position="579"/>
    </location>
</feature>
<feature type="region of interest" description="Disordered" evidence="1">
    <location>
        <begin position="1"/>
        <end position="102"/>
    </location>
</feature>
<dbReference type="AlphaFoldDB" id="A0A2J6QK81"/>
<feature type="compositionally biased region" description="Polar residues" evidence="1">
    <location>
        <begin position="86"/>
        <end position="102"/>
    </location>
</feature>
<protein>
    <submittedName>
        <fullName evidence="2">Uncharacterized protein</fullName>
    </submittedName>
</protein>
<dbReference type="EMBL" id="KZ613467">
    <property type="protein sequence ID" value="PMD26671.1"/>
    <property type="molecule type" value="Genomic_DNA"/>
</dbReference>
<feature type="region of interest" description="Disordered" evidence="1">
    <location>
        <begin position="162"/>
        <end position="189"/>
    </location>
</feature>
<reference evidence="2 3" key="1">
    <citation type="submission" date="2016-05" db="EMBL/GenBank/DDBJ databases">
        <title>A degradative enzymes factory behind the ericoid mycorrhizal symbiosis.</title>
        <authorList>
            <consortium name="DOE Joint Genome Institute"/>
            <person name="Martino E."/>
            <person name="Morin E."/>
            <person name="Grelet G."/>
            <person name="Kuo A."/>
            <person name="Kohler A."/>
            <person name="Daghino S."/>
            <person name="Barry K."/>
            <person name="Choi C."/>
            <person name="Cichocki N."/>
            <person name="Clum A."/>
            <person name="Copeland A."/>
            <person name="Hainaut M."/>
            <person name="Haridas S."/>
            <person name="Labutti K."/>
            <person name="Lindquist E."/>
            <person name="Lipzen A."/>
            <person name="Khouja H.-R."/>
            <person name="Murat C."/>
            <person name="Ohm R."/>
            <person name="Olson A."/>
            <person name="Spatafora J."/>
            <person name="Veneault-Fourrey C."/>
            <person name="Henrissat B."/>
            <person name="Grigoriev I."/>
            <person name="Martin F."/>
            <person name="Perotto S."/>
        </authorList>
    </citation>
    <scope>NUCLEOTIDE SEQUENCE [LARGE SCALE GENOMIC DNA]</scope>
    <source>
        <strain evidence="2 3">UAMH 7357</strain>
    </source>
</reference>
<accession>A0A2J6QK81</accession>
<gene>
    <name evidence="2" type="ORF">NA56DRAFT_729979</name>
</gene>
<name>A0A2J6QK81_9HELO</name>
<keyword evidence="3" id="KW-1185">Reference proteome</keyword>
<feature type="region of interest" description="Disordered" evidence="1">
    <location>
        <begin position="369"/>
        <end position="391"/>
    </location>
</feature>
<sequence>MPRDDKPRQNSKNHIAMMKNSHPSQRGAIDSHEHGSRADGENNHVEEGREQGQEQFSWDSLEQEYEHQDEQEQQADSAYDDDRSSNRGSISDPTENTCNQQASGHNCLSWEQEENNADPDDDVQINSDGLLTGYPQQELEDSQPNNLSAFHQRQPNSFYQTIDPSLLTMPPLGQAHLPRYEPAPSVQHHYQQPQVVQPVGQQGWVQQLQIPQSQTFPPQRAIRNQAIDSLAASQQGGNIGGFQPLNLAQVSSAPTANLRATSQLPPAVPTGQFQRWRSLPYGPYLQGTRTPRKVVRYSFFNRWLEANRSDIPLPGPYGRGFRDQNAVWERLSPQEQAACDAWIVTQIEAEQSRHRANGTARYLMAISTPAAPGPAAPRHASSPNQTPTTTQNSAIASAYSYSNACWPNTRQPPAAAAAFTAPQPMQNPWTSSFQPTQPQGALHQLQIAQLQPPPHLNHLQLAMGARLPIRVSARNGTHPEPISLQPVLSNGPQARMYAGLSPNQVFESYSTHQQDGMCSTQDPRMRQGLRVEQYSGASLMTSQNFQQQVAPATLMLYSVTQNGERNDMDETDAEYGHDEAADEYSQYDRPSKKARRS</sequence>
<evidence type="ECO:0000313" key="3">
    <source>
        <dbReference type="Proteomes" id="UP000235672"/>
    </source>
</evidence>
<dbReference type="Proteomes" id="UP000235672">
    <property type="component" value="Unassembled WGS sequence"/>
</dbReference>
<dbReference type="OrthoDB" id="10561287at2759"/>
<proteinExistence type="predicted"/>
<evidence type="ECO:0000313" key="2">
    <source>
        <dbReference type="EMBL" id="PMD26671.1"/>
    </source>
</evidence>
<organism evidence="2 3">
    <name type="scientific">Hyaloscypha hepaticicola</name>
    <dbReference type="NCBI Taxonomy" id="2082293"/>
    <lineage>
        <taxon>Eukaryota</taxon>
        <taxon>Fungi</taxon>
        <taxon>Dikarya</taxon>
        <taxon>Ascomycota</taxon>
        <taxon>Pezizomycotina</taxon>
        <taxon>Leotiomycetes</taxon>
        <taxon>Helotiales</taxon>
        <taxon>Hyaloscyphaceae</taxon>
        <taxon>Hyaloscypha</taxon>
    </lineage>
</organism>